<proteinExistence type="inferred from homology"/>
<protein>
    <recommendedName>
        <fullName evidence="3">Bifunctional inhibitor/plant lipid transfer protein/seed storage helical domain-containing protein</fullName>
    </recommendedName>
</protein>
<dbReference type="OrthoDB" id="1419039at2759"/>
<dbReference type="STRING" id="3885.V7BT14"/>
<dbReference type="SUPFAM" id="SSF47699">
    <property type="entry name" value="Bifunctional inhibitor/lipid-transfer protein/seed storage 2S albumin"/>
    <property type="match status" value="1"/>
</dbReference>
<dbReference type="SMR" id="V7BT14"/>
<dbReference type="GO" id="GO:0008289">
    <property type="term" value="F:lipid binding"/>
    <property type="evidence" value="ECO:0007669"/>
    <property type="project" value="InterPro"/>
</dbReference>
<dbReference type="Pfam" id="PF00234">
    <property type="entry name" value="Tryp_alpha_amyl"/>
    <property type="match status" value="1"/>
</dbReference>
<dbReference type="PANTHER" id="PTHR33076">
    <property type="entry name" value="NON-SPECIFIC LIPID-TRANSFER PROTEIN 2-RELATED"/>
    <property type="match status" value="1"/>
</dbReference>
<dbReference type="InterPro" id="IPR016140">
    <property type="entry name" value="Bifunc_inhib/LTP/seed_store"/>
</dbReference>
<dbReference type="InterPro" id="IPR036312">
    <property type="entry name" value="Bifun_inhib/LTP/seed_sf"/>
</dbReference>
<keyword evidence="2" id="KW-1015">Disulfide bond</keyword>
<accession>V7BT14</accession>
<organism evidence="4 5">
    <name type="scientific">Phaseolus vulgaris</name>
    <name type="common">Kidney bean</name>
    <name type="synonym">French bean</name>
    <dbReference type="NCBI Taxonomy" id="3885"/>
    <lineage>
        <taxon>Eukaryota</taxon>
        <taxon>Viridiplantae</taxon>
        <taxon>Streptophyta</taxon>
        <taxon>Embryophyta</taxon>
        <taxon>Tracheophyta</taxon>
        <taxon>Spermatophyta</taxon>
        <taxon>Magnoliopsida</taxon>
        <taxon>eudicotyledons</taxon>
        <taxon>Gunneridae</taxon>
        <taxon>Pentapetalae</taxon>
        <taxon>rosids</taxon>
        <taxon>fabids</taxon>
        <taxon>Fabales</taxon>
        <taxon>Fabaceae</taxon>
        <taxon>Papilionoideae</taxon>
        <taxon>50 kb inversion clade</taxon>
        <taxon>NPAAA clade</taxon>
        <taxon>indigoferoid/millettioid clade</taxon>
        <taxon>Phaseoleae</taxon>
        <taxon>Phaseolus</taxon>
    </lineage>
</organism>
<keyword evidence="5" id="KW-1185">Reference proteome</keyword>
<evidence type="ECO:0000259" key="3">
    <source>
        <dbReference type="Pfam" id="PF00234"/>
    </source>
</evidence>
<dbReference type="PRINTS" id="PR00382">
    <property type="entry name" value="LIPIDTRNSFER"/>
</dbReference>
<dbReference type="CDD" id="cd01960">
    <property type="entry name" value="nsLTP1"/>
    <property type="match status" value="1"/>
</dbReference>
<evidence type="ECO:0000256" key="1">
    <source>
        <dbReference type="ARBA" id="ARBA00009748"/>
    </source>
</evidence>
<dbReference type="OMA" id="CQCLKQT"/>
<gene>
    <name evidence="4" type="ORF">PHAVU_006G186900g</name>
</gene>
<comment type="similarity">
    <text evidence="1">Belongs to the plant LTP family.</text>
</comment>
<dbReference type="Gramene" id="ESW20173">
    <property type="protein sequence ID" value="ESW20173"/>
    <property type="gene ID" value="PHAVU_006G186900g"/>
</dbReference>
<feature type="domain" description="Bifunctional inhibitor/plant lipid transfer protein/seed storage helical" evidence="3">
    <location>
        <begin position="13"/>
        <end position="98"/>
    </location>
</feature>
<evidence type="ECO:0000313" key="5">
    <source>
        <dbReference type="Proteomes" id="UP000000226"/>
    </source>
</evidence>
<dbReference type="AlphaFoldDB" id="V7BT14"/>
<name>V7BT14_PHAVU</name>
<dbReference type="eggNOG" id="ENOG502S79G">
    <property type="taxonomic scope" value="Eukaryota"/>
</dbReference>
<dbReference type="EMBL" id="CM002293">
    <property type="protein sequence ID" value="ESW20173.1"/>
    <property type="molecule type" value="Genomic_DNA"/>
</dbReference>
<dbReference type="Gene3D" id="1.10.110.10">
    <property type="entry name" value="Plant lipid-transfer and hydrophobic proteins"/>
    <property type="match status" value="1"/>
</dbReference>
<evidence type="ECO:0000313" key="4">
    <source>
        <dbReference type="EMBL" id="ESW20173.1"/>
    </source>
</evidence>
<reference evidence="5" key="1">
    <citation type="journal article" date="2014" name="Nat. Genet.">
        <title>A reference genome for common bean and genome-wide analysis of dual domestications.</title>
        <authorList>
            <person name="Schmutz J."/>
            <person name="McClean P.E."/>
            <person name="Mamidi S."/>
            <person name="Wu G.A."/>
            <person name="Cannon S.B."/>
            <person name="Grimwood J."/>
            <person name="Jenkins J."/>
            <person name="Shu S."/>
            <person name="Song Q."/>
            <person name="Chavarro C."/>
            <person name="Torres-Torres M."/>
            <person name="Geffroy V."/>
            <person name="Moghaddam S.M."/>
            <person name="Gao D."/>
            <person name="Abernathy B."/>
            <person name="Barry K."/>
            <person name="Blair M."/>
            <person name="Brick M.A."/>
            <person name="Chovatia M."/>
            <person name="Gepts P."/>
            <person name="Goodstein D.M."/>
            <person name="Gonzales M."/>
            <person name="Hellsten U."/>
            <person name="Hyten D.L."/>
            <person name="Jia G."/>
            <person name="Kelly J.D."/>
            <person name="Kudrna D."/>
            <person name="Lee R."/>
            <person name="Richard M.M."/>
            <person name="Miklas P.N."/>
            <person name="Osorno J.M."/>
            <person name="Rodrigues J."/>
            <person name="Thareau V."/>
            <person name="Urrea C.A."/>
            <person name="Wang M."/>
            <person name="Yu Y."/>
            <person name="Zhang M."/>
            <person name="Wing R.A."/>
            <person name="Cregan P.B."/>
            <person name="Rokhsar D.S."/>
            <person name="Jackson S.A."/>
        </authorList>
    </citation>
    <scope>NUCLEOTIDE SEQUENCE [LARGE SCALE GENOMIC DNA]</scope>
    <source>
        <strain evidence="5">cv. G19833</strain>
    </source>
</reference>
<evidence type="ECO:0000256" key="2">
    <source>
        <dbReference type="ARBA" id="ARBA00023157"/>
    </source>
</evidence>
<sequence>MMLVGSEVHGITCNEAITYLLPCEPFLLGLGPIAPPPICCTNIKTIFSETKTVKVRRSICNCLKEAVIKAGIKHERASHLPQFCSTQFSFLIDPHFDCDS</sequence>
<dbReference type="GO" id="GO:0006869">
    <property type="term" value="P:lipid transport"/>
    <property type="evidence" value="ECO:0007669"/>
    <property type="project" value="InterPro"/>
</dbReference>
<dbReference type="InterPro" id="IPR000528">
    <property type="entry name" value="Plant_nsLTP"/>
</dbReference>
<dbReference type="Proteomes" id="UP000000226">
    <property type="component" value="Chromosome 6"/>
</dbReference>